<dbReference type="EMBL" id="CP063356">
    <property type="protein sequence ID" value="QOY37006.1"/>
    <property type="molecule type" value="Genomic_DNA"/>
</dbReference>
<dbReference type="RefSeq" id="WP_071318336.1">
    <property type="nucleotide sequence ID" value="NZ_CP063356.2"/>
</dbReference>
<evidence type="ECO:0000259" key="1">
    <source>
        <dbReference type="PROSITE" id="PS50853"/>
    </source>
</evidence>
<dbReference type="EMBL" id="LQXD01000157">
    <property type="protein sequence ID" value="OIJ08999.1"/>
    <property type="molecule type" value="Genomic_DNA"/>
</dbReference>
<sequence length="1541" mass="171357">MKKRFFRNLTFLTLFTILSQFLFPIGHVFASNESSLLPPSDVSVQMLSPDDVRLTWSSVFGATGYNIYEITDGQLLLHGKVTSSSYTINNLAEGTYMYVVSTLSASGESGPSAPVTANVTYPEMTAPSTFTHVIRNGNDIVLSWAASQYAEKYNIYEVSDDNQDRLLTSVTTRTYTISNAPEGLYTYRVSAENSLYGESSHTSIDVEVIHPIIQAPSNFRYTLANGSDITLRWDSASFATNYNIYEIKDGERVLKSTVTGTTIKYTNLPAGDYLYEVTTNSQRFGESAEASQLTATVSDITMVAPSNFKYTLQNVNDIVLSWDSVPHATNYKVYQLVDGEKILTSTVTSTNVKYTNMPSGDYIYEVHSNSDRFGESEQSSQVGLIVEGQTVEAPTNLSYKILNGNDINLSWGSVANANSYKIYQLVNGEKVLRSTVTGTSVTYTNRPEGSYEYEVHSFSTRFGESEVGNRISFSLIHPTMEAPTNLIQTVTSATQFSLSWDTVPFATSYRVYQLVDGQKVLRSTVSGKTVTYSNVTPGEYHYIVHAVSSRFGESVDGAQINVTMNGQMMETPTNFTYSILNGNDISLKWSSVQYATNYRVYQIIESEKILVRTLTGTSVTFSNVPEGEYYYVVHSVSSVLGESPEGAEATFSLVHPSMEAPSNLTSRVQNGNDVVLAWASVPFATSYKVYEVINGQKELKRTVSSLSTTLTNESDGEHTYVVHSVSSRFGESLEGSKITQIVEFPIMEKPENLTATVNNGNDIQLRWNAVNFANNYNVYRQVGGELVFQRTVTSTTTTFTNLPEGDYNYVVYSNSTRYGESMEGSEVSLSLIHPIMDKPENFRYSLTNGNDIVLRWDTASFATGYKVYQVINGEPILQRTVTGTSATFVNMPEENFTFIVHSISSRFGESPDGSSLNFTLTWPIVLAPNVTSSVFNANNITLSWPVVTWANEYRVYRVTNNSRQLLYKGTARNYSIYNLTEETHSFEVTAFSTRFGESEASKITETIVYPIMQPPVASLTLLSESSARISWGFITYANGYNIYQLIDGEPVLIAEKVNNLSYTITNMPYANHEYFVTSYSNSFGESDWSNIVLAKLVNDTEAPRTSVNTPNDWTNQSVVVTLSATDNESGVANTYYSLNNNPFVEGTTFTIAEEGIHKISFYSVDKVGNTETIQTVEVKIDKTAPVTEVDAPTTWSKEDVIVHLTTQDQKSGVDKTFYSINGSQFQEGTSFTVTEEGINQVAFYSVDKAGNKEELQTVEVKIDKTAPITEVDAPTTWSQKDVIVELTAQDQKSDVDKTFYSINGSQFKEGTSFTVSEEGINQVAFYSVDKAGNKEALQTIEVKIDKTAPVVSWELGDKFELEATLPLTYLALDVISGIENEILSVNGIQYEKGEEVLFDKPGKYEIQLTVTDHAGWTTTFEKVINVYIPIEIKVVPGVINPNTGKFTVQVKFSKEYQKEFGKKHIKELLKTFELESASLDGVKAIDERNGDQKKAENGLFKFNRPDFNWVEGEITLEFQGKLGDYEVVGYDTVRVLGNNKK</sequence>
<reference evidence="3 4" key="2">
    <citation type="journal article" date="2017" name="Genome Announc.">
        <title>Draft Genome Sequences of Four Alkaliphilic Bacteria Belonging to the Anaerobacillus Genus.</title>
        <authorList>
            <person name="Bassil N.M."/>
            <person name="Lloyd J.R."/>
        </authorList>
    </citation>
    <scope>NUCLEOTIDE SEQUENCE [LARGE SCALE GENOMIC DNA]</scope>
    <source>
        <strain evidence="3 4">NB2006</strain>
    </source>
</reference>
<evidence type="ECO:0000313" key="2">
    <source>
        <dbReference type="EMBL" id="OIJ08999.1"/>
    </source>
</evidence>
<dbReference type="Proteomes" id="UP000180175">
    <property type="component" value="Chromosome"/>
</dbReference>
<gene>
    <name evidence="3" type="ORF">AWH56_004995</name>
    <name evidence="2" type="ORF">AWH56_17955</name>
</gene>
<feature type="domain" description="Fibronectin type-III" evidence="1">
    <location>
        <begin position="749"/>
        <end position="835"/>
    </location>
</feature>
<dbReference type="KEGG" id="aia:AWH56_004995"/>
<reference evidence="2 4" key="1">
    <citation type="submission" date="2016-10" db="EMBL/GenBank/DDBJ databases">
        <title>Draft genome sequences of four alkaliphilic bacteria belonging to the Anaerobacillus genus.</title>
        <authorList>
            <person name="Bassil N.M."/>
            <person name="Lloyd J.R."/>
        </authorList>
    </citation>
    <scope>NUCLEOTIDE SEQUENCE [LARGE SCALE GENOMIC DNA]</scope>
    <source>
        <strain evidence="2 4">NB2006</strain>
    </source>
</reference>
<reference evidence="3 4" key="3">
    <citation type="journal article" date="2019" name="Int. J. Syst. Evol. Microbiol.">
        <title>Anaerobacillus isosaccharinicus sp. nov., an alkaliphilic bacterium which degrades isosaccharinic acid.</title>
        <authorList>
            <person name="Bassil N.M."/>
            <person name="Lloyd J.R."/>
        </authorList>
    </citation>
    <scope>NUCLEOTIDE SEQUENCE [LARGE SCALE GENOMIC DNA]</scope>
    <source>
        <strain evidence="3 4">NB2006</strain>
    </source>
</reference>
<evidence type="ECO:0000313" key="4">
    <source>
        <dbReference type="Proteomes" id="UP000180175"/>
    </source>
</evidence>
<dbReference type="InterPro" id="IPR013783">
    <property type="entry name" value="Ig-like_fold"/>
</dbReference>
<reference evidence="3" key="4">
    <citation type="submission" date="2020-10" db="EMBL/GenBank/DDBJ databases">
        <authorList>
            <person name="Bassil N.M."/>
            <person name="Lloyd J.R."/>
        </authorList>
    </citation>
    <scope>NUCLEOTIDE SEQUENCE</scope>
    <source>
        <strain evidence="3">NB2006</strain>
    </source>
</reference>
<dbReference type="InterPro" id="IPR003961">
    <property type="entry name" value="FN3_dom"/>
</dbReference>
<keyword evidence="4" id="KW-1185">Reference proteome</keyword>
<accession>A0A1S2L908</accession>
<dbReference type="OrthoDB" id="2442444at2"/>
<organism evidence="2 4">
    <name type="scientific">Anaerobacillus isosaccharinicus</name>
    <dbReference type="NCBI Taxonomy" id="1532552"/>
    <lineage>
        <taxon>Bacteria</taxon>
        <taxon>Bacillati</taxon>
        <taxon>Bacillota</taxon>
        <taxon>Bacilli</taxon>
        <taxon>Bacillales</taxon>
        <taxon>Bacillaceae</taxon>
        <taxon>Anaerobacillus</taxon>
    </lineage>
</organism>
<feature type="domain" description="Fibronectin type-III" evidence="1">
    <location>
        <begin position="571"/>
        <end position="657"/>
    </location>
</feature>
<dbReference type="CDD" id="cd00063">
    <property type="entry name" value="FN3"/>
    <property type="match status" value="1"/>
</dbReference>
<dbReference type="PROSITE" id="PS50853">
    <property type="entry name" value="FN3"/>
    <property type="match status" value="3"/>
</dbReference>
<proteinExistence type="predicted"/>
<dbReference type="Gene3D" id="2.60.40.10">
    <property type="entry name" value="Immunoglobulins"/>
    <property type="match status" value="11"/>
</dbReference>
<feature type="domain" description="Fibronectin type-III" evidence="1">
    <location>
        <begin position="38"/>
        <end position="123"/>
    </location>
</feature>
<evidence type="ECO:0000313" key="3">
    <source>
        <dbReference type="EMBL" id="QOY37006.1"/>
    </source>
</evidence>
<dbReference type="NCBIfam" id="NF047446">
    <property type="entry name" value="barrel_OmpL47"/>
    <property type="match status" value="3"/>
</dbReference>
<dbReference type="Gene3D" id="3.30.1920.20">
    <property type="match status" value="3"/>
</dbReference>
<dbReference type="SUPFAM" id="SSF49265">
    <property type="entry name" value="Fibronectin type III"/>
    <property type="match status" value="6"/>
</dbReference>
<dbReference type="SMART" id="SM00060">
    <property type="entry name" value="FN3"/>
    <property type="match status" value="12"/>
</dbReference>
<name>A0A1S2L908_9BACI</name>
<dbReference type="InterPro" id="IPR058094">
    <property type="entry name" value="Ig-like_OmpL47-like"/>
</dbReference>
<protein>
    <submittedName>
        <fullName evidence="3">Ig-like domain repeat protein</fullName>
    </submittedName>
</protein>
<dbReference type="InterPro" id="IPR036116">
    <property type="entry name" value="FN3_sf"/>
</dbReference>